<organism evidence="1 2">
    <name type="scientific">Toxoplasma gondii (strain ATCC 50853 / GT1)</name>
    <dbReference type="NCBI Taxonomy" id="507601"/>
    <lineage>
        <taxon>Eukaryota</taxon>
        <taxon>Sar</taxon>
        <taxon>Alveolata</taxon>
        <taxon>Apicomplexa</taxon>
        <taxon>Conoidasida</taxon>
        <taxon>Coccidia</taxon>
        <taxon>Eucoccidiorida</taxon>
        <taxon>Eimeriorina</taxon>
        <taxon>Sarcocystidae</taxon>
        <taxon>Toxoplasma</taxon>
    </lineage>
</organism>
<sequence length="189" mass="22144">MYQLSCSLQTRSFSVRHRHVDSWASGFLEWQFLPFGSFLPPHAKATRRTTDGDFCQFFVVPPQEQEIERLPEFKCVKKQRHKASIAFYRFDPRPQPVSPPPAYVTYTNACVHTYAYACRVSDVRIHTYKYICYMHMDVFLRLDLLGGSLPSCVVCIDLSAEDGRPPRERQTQRCTCEKKRDVQQIQLLW</sequence>
<protein>
    <submittedName>
        <fullName evidence="1">Uncharacterized protein</fullName>
    </submittedName>
</protein>
<reference evidence="1 2" key="1">
    <citation type="submission" date="2006-05" db="EMBL/GenBank/DDBJ databases">
        <authorList>
            <person name="Paulsen I."/>
        </authorList>
    </citation>
    <scope>NUCLEOTIDE SEQUENCE [LARGE SCALE GENOMIC DNA]</scope>
    <source>
        <strain evidence="1 2">GT1</strain>
    </source>
</reference>
<evidence type="ECO:0000313" key="2">
    <source>
        <dbReference type="Proteomes" id="UP000005641"/>
    </source>
</evidence>
<accession>S7UYH4</accession>
<dbReference type="EMBL" id="AAQM03000086">
    <property type="protein sequence ID" value="EPR62861.1"/>
    <property type="molecule type" value="Genomic_DNA"/>
</dbReference>
<dbReference type="Proteomes" id="UP000005641">
    <property type="component" value="Unassembled WGS sequence"/>
</dbReference>
<gene>
    <name evidence="1" type="ORF">TGGT1_259060</name>
</gene>
<reference evidence="1 2" key="2">
    <citation type="submission" date="2013-05" db="EMBL/GenBank/DDBJ databases">
        <authorList>
            <person name="Sibley D."/>
            <person name="Venepally P."/>
            <person name="Karamycheva S."/>
            <person name="Hadjithomas M."/>
            <person name="Khan A."/>
            <person name="Brunk B."/>
            <person name="Roos D."/>
            <person name="Caler E."/>
            <person name="Lorenzi H."/>
        </authorList>
    </citation>
    <scope>NUCLEOTIDE SEQUENCE [LARGE SCALE GENOMIC DNA]</scope>
    <source>
        <strain evidence="1 2">GT1</strain>
    </source>
</reference>
<dbReference type="AlphaFoldDB" id="S7UYH4"/>
<proteinExistence type="predicted"/>
<dbReference type="VEuPathDB" id="ToxoDB:TGGT1_259060"/>
<comment type="caution">
    <text evidence="1">The sequence shown here is derived from an EMBL/GenBank/DDBJ whole genome shotgun (WGS) entry which is preliminary data.</text>
</comment>
<evidence type="ECO:0000313" key="1">
    <source>
        <dbReference type="EMBL" id="EPR62861.1"/>
    </source>
</evidence>
<name>S7UYH4_TOXGG</name>